<keyword evidence="2" id="KW-1185">Reference proteome</keyword>
<proteinExistence type="predicted"/>
<gene>
    <name evidence="1" type="ORF">N3K66_007014</name>
</gene>
<dbReference type="Proteomes" id="UP001163324">
    <property type="component" value="Chromosome 6"/>
</dbReference>
<reference evidence="1" key="1">
    <citation type="submission" date="2022-10" db="EMBL/GenBank/DDBJ databases">
        <title>Complete Genome of Trichothecium roseum strain YXFP-22015, a Plant Pathogen Isolated from Citrus.</title>
        <authorList>
            <person name="Wang Y."/>
            <person name="Zhu L."/>
        </authorList>
    </citation>
    <scope>NUCLEOTIDE SEQUENCE</scope>
    <source>
        <strain evidence="1">YXFP-22015</strain>
    </source>
</reference>
<organism evidence="1 2">
    <name type="scientific">Trichothecium roseum</name>
    <dbReference type="NCBI Taxonomy" id="47278"/>
    <lineage>
        <taxon>Eukaryota</taxon>
        <taxon>Fungi</taxon>
        <taxon>Dikarya</taxon>
        <taxon>Ascomycota</taxon>
        <taxon>Pezizomycotina</taxon>
        <taxon>Sordariomycetes</taxon>
        <taxon>Hypocreomycetidae</taxon>
        <taxon>Hypocreales</taxon>
        <taxon>Hypocreales incertae sedis</taxon>
        <taxon>Trichothecium</taxon>
    </lineage>
</organism>
<dbReference type="EMBL" id="CM047945">
    <property type="protein sequence ID" value="KAI9898654.1"/>
    <property type="molecule type" value="Genomic_DNA"/>
</dbReference>
<name>A0ACC0UX17_9HYPO</name>
<evidence type="ECO:0000313" key="1">
    <source>
        <dbReference type="EMBL" id="KAI9898654.1"/>
    </source>
</evidence>
<comment type="caution">
    <text evidence="1">The sequence shown here is derived from an EMBL/GenBank/DDBJ whole genome shotgun (WGS) entry which is preliminary data.</text>
</comment>
<sequence>MGDSLESDVLGDGGLTNGHTSSNGHVNGDGMPGHGTEAGMNGHAMDLSNGNLPDDIFVNDGLLPPPPVTDTAGSTAKPTLSSSSGSASPPKEVKPIAIIGMSCRLSGNVSSPEELWQMCSRARSGWSKIPEERWSQKGYFHPKASRTGTYNVEGGHFIDEDVALFDAPFFNISAQEARSIDPQQRLLLECTYEAFENAGVPKESVVGRNVGVFIGGSLSDYSLLCLRDIDTAPPYEATGTAQSVLSNRLSYYFDLKGPSVTVDTACSSTMAAVHLACQSLRSGESSQVVVGGSHLNLSPDIFVSMSNMRLLSQSGKSCSFDNSASGFGRGEGIGCIILKNLDDAIADGDRIRGLIRNTGMNQDGRTQGLSMPNGQAQAELIRSVYESAGLDPRDTGYVEAHGTGTKVGDPIEAEALHSVFGPGREPKDPLYMGSIKSNIGHAEGSSGILAIIKTALMLEKGFILPNIHFKKANEAIPLAKWNMKVPKTQLPWPRKKKYASINNFGFGGTNCHVVLEGPPKPSKTDRAASSKKADAGELLNGVAAPNITGSKLGVASHKIRFLFVLSAQSEKSVKAQMKGLQMYLEQRPETLELSVMGKLAYTLCQRRSNLSWKVALTAATSSELIQKLSDSDVLKPVSAFHSPRVSFVFTGQGAQWHAMGRELLGVFPLFASAIDSADEYLRSLGADWSLKEELLKDAETSLVNQAYISQPACTAIQVALVRLLASWGIRPASVVGHSSGEIAAAFAAGVLSLKACMKIAYHRGLATLDFKSRHADLRGSMIAVGAGPDEVQPLLKRLKSGRAVVACINSPSSITAAGDDAAIDELQQLMEEKQFFNRKLKVDMAYHSHHMELVAEDYLASLKDDIHPRTGSSDTRFFSSVTGQEITNMSELGPAYWVKNLVSPVQFSQALKSMCSSGMNEAVSSQQEKMILVEIGPHSALKGPVKQTLKAAGGIMTSIEYAPSLIRNVDAVEAVHQLAGTLYAKGQSLDFEAINFPRSRDRTVSLLTDLPRYPWQHNTRYWHHSRISDNHRVGRQFPRNDILGALADDSNDLEPRWRNIIRLEDMPWLRDHQIQSNIVFPMAGYVTMAMEAAFQRATSRNVRFDRYEFREISANRALLIDESTDVETMITLRPYNEGTKKSTDSWDEFRIFAWTADKGWTEHCRGLVGVQKDKAVNAVDGERQVEARMESIRNQTSAMNAKCDEVVDISQLAFNLKSLGVYYGPAFQSFVECRTTEQLAVAEVELADTASMMPHGFEPELVMHPAHLDLVIQILWPLLGAGQKGWDKIYMPSGFRRLSISPKVCKTPGSRLRVFGSSPKISLVAKKPVELDVFATQESDPDDPCVVLEGYVITPVHHDTSDLSSNNKRDLCYKMDWEPVKIDRAIGDGASGDIGTPASPLLDLDVVIVRDALPAAFPLEALQASLAKLTARHPSTVTLEETKPAAKVYVMLLELDTSLLDSLSPASFARIQDIIASAKGILWVVKSAYRDSDAPSGNMAVGLSRTIRAETSLKFATIDLDGASTTTAADSPTSNPAKSITDAFIMAFGSSSEAPEFETMERGGTLYVPRVAVDESMNKFVHQQLRESEPELQPFYQEGRPLKMTISSPGLLDTLHFIDDYTLSAPLPNDHVEIEVRAVGLNFKDVMIAMGHLSNEHIGIECSGVVARVGSTVTDIQPGDRVCAIAEGSFASVIRCSAATVSKIDDGLSFEAAATIPVIWTTAYYSLMHIARLEKGESVLIHAAAGGVGQCAIVLAQMVGAEPIFVTVGSAEKKEYIMSRYGIPEEHIFFSRDTSFAGRIGEATGQRGVDVVLNSLAGDALLATWQCVAPFGRFVEIGKRDIVTNTRLEMATFARNVTFSSVDLVVVVAERPALMKRLLGAVFDLYRRGTVRPITPLSVYPVSEVEAGFRSLQSGKNLGKIAVTLGRGDMVQAVPAKLPDTLLRADASYIIIGGTGGLGRSITRWMARKGAKRVILASRSSRVSDSVQTLMNDLAAEGTEVVVRQCDVSKKEDVQNLVAASSSDALPVRGVIHSAMVLHDVLFEKMTFDDYDNVVRPKVAGAWNLHHSLSDHQLDFFIMLSSAAGTIGNKGQAAYSAANEFMNAFAQYRIRRGLPATAIDLGAVSDVGYLAENADKQDLVRSSIGSGTVNEVELHALIAAAVSGKMNPESSSTSSCSGHCITGLDIAPGAPAPSWMADAKFALIRPQVDSATANKTLANSAVSLRESLKVAATLEEAEALVYAGLVDKVSAILAMAKDDIDGRQPISAYGLDSLVAVEIRNWVTRQTEANLQVLELLSSGSLLSLSHHIVKKSALLDRKLFGKAEESAE</sequence>
<protein>
    <submittedName>
        <fullName evidence="1">Uncharacterized protein</fullName>
    </submittedName>
</protein>
<accession>A0ACC0UX17</accession>
<evidence type="ECO:0000313" key="2">
    <source>
        <dbReference type="Proteomes" id="UP001163324"/>
    </source>
</evidence>